<feature type="domain" description="Integrase catalytic" evidence="3">
    <location>
        <begin position="294"/>
        <end position="459"/>
    </location>
</feature>
<dbReference type="InterPro" id="IPR012337">
    <property type="entry name" value="RNaseH-like_sf"/>
</dbReference>
<dbReference type="GO" id="GO:0006508">
    <property type="term" value="P:proteolysis"/>
    <property type="evidence" value="ECO:0007669"/>
    <property type="project" value="UniProtKB-KW"/>
</dbReference>
<evidence type="ECO:0000256" key="2">
    <source>
        <dbReference type="SAM" id="MobiDB-lite"/>
    </source>
</evidence>
<organism evidence="4 5">
    <name type="scientific">Miscanthus lutarioriparius</name>
    <dbReference type="NCBI Taxonomy" id="422564"/>
    <lineage>
        <taxon>Eukaryota</taxon>
        <taxon>Viridiplantae</taxon>
        <taxon>Streptophyta</taxon>
        <taxon>Embryophyta</taxon>
        <taxon>Tracheophyta</taxon>
        <taxon>Spermatophyta</taxon>
        <taxon>Magnoliopsida</taxon>
        <taxon>Liliopsida</taxon>
        <taxon>Poales</taxon>
        <taxon>Poaceae</taxon>
        <taxon>PACMAD clade</taxon>
        <taxon>Panicoideae</taxon>
        <taxon>Andropogonodae</taxon>
        <taxon>Andropogoneae</taxon>
        <taxon>Saccharinae</taxon>
        <taxon>Miscanthus</taxon>
    </lineage>
</organism>
<dbReference type="Pfam" id="PF14223">
    <property type="entry name" value="Retrotran_gag_2"/>
    <property type="match status" value="1"/>
</dbReference>
<dbReference type="PANTHER" id="PTHR42648:SF25">
    <property type="entry name" value="RNA-DIRECTED DNA POLYMERASE"/>
    <property type="match status" value="1"/>
</dbReference>
<dbReference type="Pfam" id="PF22936">
    <property type="entry name" value="Pol_BBD"/>
    <property type="match status" value="1"/>
</dbReference>
<dbReference type="Proteomes" id="UP000604825">
    <property type="component" value="Unassembled WGS sequence"/>
</dbReference>
<feature type="region of interest" description="Disordered" evidence="2">
    <location>
        <begin position="162"/>
        <end position="202"/>
    </location>
</feature>
<reference evidence="4" key="1">
    <citation type="submission" date="2020-10" db="EMBL/GenBank/DDBJ databases">
        <authorList>
            <person name="Han B."/>
            <person name="Lu T."/>
            <person name="Zhao Q."/>
            <person name="Huang X."/>
            <person name="Zhao Y."/>
        </authorList>
    </citation>
    <scope>NUCLEOTIDE SEQUENCE</scope>
</reference>
<dbReference type="GO" id="GO:0003676">
    <property type="term" value="F:nucleic acid binding"/>
    <property type="evidence" value="ECO:0007669"/>
    <property type="project" value="InterPro"/>
</dbReference>
<evidence type="ECO:0000313" key="4">
    <source>
        <dbReference type="EMBL" id="CAD6340484.1"/>
    </source>
</evidence>
<dbReference type="InterPro" id="IPR001584">
    <property type="entry name" value="Integrase_cat-core"/>
</dbReference>
<sequence>MSALLRSVPKDMWQSLGGRKTVKEAWEAVQTMRLGADRVKEVNAQRLLKEFENIGFKEGEMIDDFGMRITNLIANLKTLGEMVDDARVVKKFLSMVPSRLNQVVVSIEMFCDVKKMTVDELVGCLWAAEDRLDKKVEQIIDKAGRLLLAEEDWLEKHKHRFHAGSKEGGGGASAGHSKGKAAAAQDCKRPKKKKKEARQPEANVVVGGAEQSALMLATRDIDVVRGPTQIVHLAENMIPVDVPDGVWVLDTGASNHMTGTRMALTQLDEGVRGTVRFGEGSRVEIHGAGSVVMQGHHQQHKVLTDVYYIPKLKSNIVSLGQLEEKGSRYMWVEMLKSKDQALDYFKKVKTRAEVESETKLKALRTDRGGGEFTSHLFSIFYNEQGIKHYTTTPYSPQQNGVVERQNQTVVEMSRCMLKAMKVLTKFWGEAVLTVVYVLNRSPIKSLSGKTPFKAWHKKKPNVSHLRTFGCVAHEKHNGPSLSKLADRSSKMVFIGYESGTKGYRIYDPSTGCLVVSRDVIFEEHLA</sequence>
<dbReference type="InterPro" id="IPR054722">
    <property type="entry name" value="PolX-like_BBD"/>
</dbReference>
<evidence type="ECO:0000259" key="3">
    <source>
        <dbReference type="PROSITE" id="PS50994"/>
    </source>
</evidence>
<evidence type="ECO:0000256" key="1">
    <source>
        <dbReference type="ARBA" id="ARBA00022670"/>
    </source>
</evidence>
<evidence type="ECO:0000313" key="5">
    <source>
        <dbReference type="Proteomes" id="UP000604825"/>
    </source>
</evidence>
<keyword evidence="5" id="KW-1185">Reference proteome</keyword>
<dbReference type="GO" id="GO:0008233">
    <property type="term" value="F:peptidase activity"/>
    <property type="evidence" value="ECO:0007669"/>
    <property type="project" value="UniProtKB-KW"/>
</dbReference>
<dbReference type="PANTHER" id="PTHR42648">
    <property type="entry name" value="TRANSPOSASE, PUTATIVE-RELATED"/>
    <property type="match status" value="1"/>
</dbReference>
<gene>
    <name evidence="4" type="ORF">NCGR_LOCUS64582</name>
</gene>
<dbReference type="InterPro" id="IPR036397">
    <property type="entry name" value="RNaseH_sf"/>
</dbReference>
<dbReference type="SUPFAM" id="SSF53098">
    <property type="entry name" value="Ribonuclease H-like"/>
    <property type="match status" value="1"/>
</dbReference>
<dbReference type="OrthoDB" id="783026at2759"/>
<dbReference type="Gene3D" id="3.30.420.10">
    <property type="entry name" value="Ribonuclease H-like superfamily/Ribonuclease H"/>
    <property type="match status" value="1"/>
</dbReference>
<proteinExistence type="predicted"/>
<comment type="caution">
    <text evidence="4">The sequence shown here is derived from an EMBL/GenBank/DDBJ whole genome shotgun (WGS) entry which is preliminary data.</text>
</comment>
<accession>A0A811SGT4</accession>
<dbReference type="InterPro" id="IPR057670">
    <property type="entry name" value="SH3_retrovirus"/>
</dbReference>
<dbReference type="PROSITE" id="PS50994">
    <property type="entry name" value="INTEGRASE"/>
    <property type="match status" value="1"/>
</dbReference>
<dbReference type="InterPro" id="IPR039537">
    <property type="entry name" value="Retrotran_Ty1/copia-like"/>
</dbReference>
<keyword evidence="1" id="KW-0378">Hydrolase</keyword>
<dbReference type="EMBL" id="CAJGYO010000019">
    <property type="protein sequence ID" value="CAD6340484.1"/>
    <property type="molecule type" value="Genomic_DNA"/>
</dbReference>
<feature type="compositionally biased region" description="Low complexity" evidence="2">
    <location>
        <begin position="174"/>
        <end position="184"/>
    </location>
</feature>
<dbReference type="GO" id="GO:0015074">
    <property type="term" value="P:DNA integration"/>
    <property type="evidence" value="ECO:0007669"/>
    <property type="project" value="InterPro"/>
</dbReference>
<dbReference type="AlphaFoldDB" id="A0A811SGT4"/>
<protein>
    <recommendedName>
        <fullName evidence="3">Integrase catalytic domain-containing protein</fullName>
    </recommendedName>
</protein>
<dbReference type="Pfam" id="PF25597">
    <property type="entry name" value="SH3_retrovirus"/>
    <property type="match status" value="1"/>
</dbReference>
<keyword evidence="1" id="KW-0645">Protease</keyword>
<name>A0A811SGT4_9POAL</name>